<dbReference type="Gene3D" id="3.60.40.10">
    <property type="entry name" value="PPM-type phosphatase domain"/>
    <property type="match status" value="1"/>
</dbReference>
<keyword evidence="1" id="KW-0378">Hydrolase</keyword>
<dbReference type="InterPro" id="IPR052016">
    <property type="entry name" value="Bact_Sigma-Reg"/>
</dbReference>
<dbReference type="RefSeq" id="WP_271322566.1">
    <property type="nucleotide sequence ID" value="NZ_JAAGKO020000071.1"/>
</dbReference>
<dbReference type="Gene3D" id="3.30.565.10">
    <property type="entry name" value="Histidine kinase-like ATPase, C-terminal domain"/>
    <property type="match status" value="1"/>
</dbReference>
<dbReference type="Gene3D" id="3.30.450.40">
    <property type="match status" value="1"/>
</dbReference>
<evidence type="ECO:0000256" key="1">
    <source>
        <dbReference type="ARBA" id="ARBA00022801"/>
    </source>
</evidence>
<dbReference type="InterPro" id="IPR029016">
    <property type="entry name" value="GAF-like_dom_sf"/>
</dbReference>
<dbReference type="Pfam" id="PF13581">
    <property type="entry name" value="HATPase_c_2"/>
    <property type="match status" value="1"/>
</dbReference>
<evidence type="ECO:0000313" key="4">
    <source>
        <dbReference type="Proteomes" id="UP001156398"/>
    </source>
</evidence>
<dbReference type="SMART" id="SM00331">
    <property type="entry name" value="PP2C_SIG"/>
    <property type="match status" value="1"/>
</dbReference>
<protein>
    <submittedName>
        <fullName evidence="3">SpoIIE family protein phosphatase</fullName>
    </submittedName>
</protein>
<dbReference type="InterPro" id="IPR003594">
    <property type="entry name" value="HATPase_dom"/>
</dbReference>
<dbReference type="Pfam" id="PF13185">
    <property type="entry name" value="GAF_2"/>
    <property type="match status" value="1"/>
</dbReference>
<dbReference type="InterPro" id="IPR003018">
    <property type="entry name" value="GAF"/>
</dbReference>
<organism evidence="3 4">
    <name type="scientific">Streptantibioticus silvisoli</name>
    <dbReference type="NCBI Taxonomy" id="2705255"/>
    <lineage>
        <taxon>Bacteria</taxon>
        <taxon>Bacillati</taxon>
        <taxon>Actinomycetota</taxon>
        <taxon>Actinomycetes</taxon>
        <taxon>Kitasatosporales</taxon>
        <taxon>Streptomycetaceae</taxon>
        <taxon>Streptantibioticus</taxon>
    </lineage>
</organism>
<sequence>MTSDADQPWGDDLEAVLRQIEAASVTTSGSDGKGVDEFPEDATAAGATGEAFPVRPSVVLDVGRELERASSAAGALEAVAALAAPGFALTGGVVFGLTDDMLTLLSQRGYPIGSETEFRMPLETDYPAAQAVRTGEPVYISSRQEYRDRFPATWPLASRLSRRSWAYVPLITGGSVSAVWLAVFSAPQVFDERVRGLFDSLARGMAGALERGQGSEAELALSGGLRRSMGGAGTVPLGLSTATRYVPTGGGALVGGDWFDVIRLPHGRLALVIGDVEGHDSQASILMARLRTAIHAYAVEGHRPDAVLTRADRFLASLDTERFATCLYIEADPATGHLQIARAGHPHPFLRMPDGTCLIRHIPGGLPLGLLPGENDYPVAETELRPGELMLLCTDGLIEAGGYDLDSGWDRIRDALAPGPANDLEALADGLIRAAGDTSTFHWPADRRPRGGDDIALLILRRDGAGEQRVLPERQLVLTIGQDQARGVAAARAELRGMLHDWETPDQVDSAVLLATELIGNVLIHTDQPAILDARISRRAGNRVLQIDVTDGGDDLPHFRAPGELAISGRGLMLMDALSDQCGVRPESEGKTTWFTLSEKSATGQHLGDDGGRTTP</sequence>
<reference evidence="3 4" key="1">
    <citation type="submission" date="2023-05" db="EMBL/GenBank/DDBJ databases">
        <title>Streptantibioticus silvisoli sp. nov., acidotolerant actinomycetes 1 from pine litter.</title>
        <authorList>
            <person name="Swiecimska M."/>
            <person name="Golinska P."/>
            <person name="Sangal V."/>
            <person name="Wachnowicz B."/>
            <person name="Goodfellow M."/>
        </authorList>
    </citation>
    <scope>NUCLEOTIDE SEQUENCE [LARGE SCALE GENOMIC DNA]</scope>
    <source>
        <strain evidence="3 4">SL54</strain>
    </source>
</reference>
<dbReference type="Pfam" id="PF07228">
    <property type="entry name" value="SpoIIE"/>
    <property type="match status" value="1"/>
</dbReference>
<dbReference type="PANTHER" id="PTHR43156:SF2">
    <property type="entry name" value="STAGE II SPORULATION PROTEIN E"/>
    <property type="match status" value="1"/>
</dbReference>
<dbReference type="InterPro" id="IPR001932">
    <property type="entry name" value="PPM-type_phosphatase-like_dom"/>
</dbReference>
<keyword evidence="4" id="KW-1185">Reference proteome</keyword>
<dbReference type="CDD" id="cd16936">
    <property type="entry name" value="HATPase_RsbW-like"/>
    <property type="match status" value="1"/>
</dbReference>
<dbReference type="PANTHER" id="PTHR43156">
    <property type="entry name" value="STAGE II SPORULATION PROTEIN E-RELATED"/>
    <property type="match status" value="1"/>
</dbReference>
<evidence type="ECO:0000259" key="2">
    <source>
        <dbReference type="SMART" id="SM00331"/>
    </source>
</evidence>
<proteinExistence type="predicted"/>
<dbReference type="SUPFAM" id="SSF81606">
    <property type="entry name" value="PP2C-like"/>
    <property type="match status" value="1"/>
</dbReference>
<dbReference type="EMBL" id="JAAGKO020000071">
    <property type="protein sequence ID" value="MDI5967074.1"/>
    <property type="molecule type" value="Genomic_DNA"/>
</dbReference>
<dbReference type="InterPro" id="IPR036457">
    <property type="entry name" value="PPM-type-like_dom_sf"/>
</dbReference>
<dbReference type="Proteomes" id="UP001156398">
    <property type="component" value="Unassembled WGS sequence"/>
</dbReference>
<accession>A0ABT6W8U2</accession>
<comment type="caution">
    <text evidence="3">The sequence shown here is derived from an EMBL/GenBank/DDBJ whole genome shotgun (WGS) entry which is preliminary data.</text>
</comment>
<evidence type="ECO:0000313" key="3">
    <source>
        <dbReference type="EMBL" id="MDI5967074.1"/>
    </source>
</evidence>
<name>A0ABT6W8U2_9ACTN</name>
<dbReference type="SUPFAM" id="SSF55781">
    <property type="entry name" value="GAF domain-like"/>
    <property type="match status" value="1"/>
</dbReference>
<gene>
    <name evidence="3" type="ORF">POF43_030840</name>
</gene>
<feature type="domain" description="PPM-type phosphatase" evidence="2">
    <location>
        <begin position="239"/>
        <end position="462"/>
    </location>
</feature>
<dbReference type="InterPro" id="IPR036890">
    <property type="entry name" value="HATPase_C_sf"/>
</dbReference>